<evidence type="ECO:0000313" key="3">
    <source>
        <dbReference type="Proteomes" id="UP000024635"/>
    </source>
</evidence>
<accession>A0A016TE04</accession>
<feature type="compositionally biased region" description="Low complexity" evidence="1">
    <location>
        <begin position="403"/>
        <end position="418"/>
    </location>
</feature>
<keyword evidence="3" id="KW-1185">Reference proteome</keyword>
<dbReference type="OrthoDB" id="5867571at2759"/>
<organism evidence="2 3">
    <name type="scientific">Ancylostoma ceylanicum</name>
    <dbReference type="NCBI Taxonomy" id="53326"/>
    <lineage>
        <taxon>Eukaryota</taxon>
        <taxon>Metazoa</taxon>
        <taxon>Ecdysozoa</taxon>
        <taxon>Nematoda</taxon>
        <taxon>Chromadorea</taxon>
        <taxon>Rhabditida</taxon>
        <taxon>Rhabditina</taxon>
        <taxon>Rhabditomorpha</taxon>
        <taxon>Strongyloidea</taxon>
        <taxon>Ancylostomatidae</taxon>
        <taxon>Ancylostomatinae</taxon>
        <taxon>Ancylostoma</taxon>
    </lineage>
</organism>
<reference evidence="3" key="1">
    <citation type="journal article" date="2015" name="Nat. Genet.">
        <title>The genome and transcriptome of the zoonotic hookworm Ancylostoma ceylanicum identify infection-specific gene families.</title>
        <authorList>
            <person name="Schwarz E.M."/>
            <person name="Hu Y."/>
            <person name="Antoshechkin I."/>
            <person name="Miller M.M."/>
            <person name="Sternberg P.W."/>
            <person name="Aroian R.V."/>
        </authorList>
    </citation>
    <scope>NUCLEOTIDE SEQUENCE</scope>
    <source>
        <strain evidence="3">HY135</strain>
    </source>
</reference>
<name>A0A016TE04_9BILA</name>
<protein>
    <submittedName>
        <fullName evidence="2">Uncharacterized protein</fullName>
    </submittedName>
</protein>
<proteinExistence type="predicted"/>
<feature type="region of interest" description="Disordered" evidence="1">
    <location>
        <begin position="268"/>
        <end position="302"/>
    </location>
</feature>
<sequence>MKAFGLFENPENHVPALEEMKHTYAKKHGSILEKVLFKCLSSGSFQIMQNHTENSPIQVSVLQPGTLLRLIIGENAFQRIHGTPLSSELHDKIRTIKEKHQKLQADRIATRCFPKFCEDGSVPIESYALKEPAFVSFMNGVLNYVVPKELLSSQQRTILIKFISERLLVWHSGTSLLACNESYPLLEYAVIVKEVKKNLPKIWALCNNDKYLAQELLDGISNGLTHFIALYALHTLRTQTKVGLQGDLASFYFIPTYNKIKEQLQSFENGKERTSSQCSTSTGPTNSNDPSPPEPAMSGEATSAQQNIVVADRADHSVQNLPDNTINAEGVQRSNGSVRSNPVEDTNPLPLKRIKLEPVATGKTPTKLFPRDRPPDDIPIYDYTKVKRERFDVKFAQMETESRVSNSSSSNHVSGSGSAPVDEWDEVLRSINADSAVPTQYKVMFRCLVMSNRDLRDHNKILRSQLEKH</sequence>
<feature type="region of interest" description="Disordered" evidence="1">
    <location>
        <begin position="327"/>
        <end position="348"/>
    </location>
</feature>
<evidence type="ECO:0000256" key="1">
    <source>
        <dbReference type="SAM" id="MobiDB-lite"/>
    </source>
</evidence>
<dbReference type="AlphaFoldDB" id="A0A016TE04"/>
<feature type="region of interest" description="Disordered" evidence="1">
    <location>
        <begin position="399"/>
        <end position="420"/>
    </location>
</feature>
<feature type="compositionally biased region" description="Polar residues" evidence="1">
    <location>
        <begin position="327"/>
        <end position="344"/>
    </location>
</feature>
<dbReference type="Proteomes" id="UP000024635">
    <property type="component" value="Unassembled WGS sequence"/>
</dbReference>
<evidence type="ECO:0000313" key="2">
    <source>
        <dbReference type="EMBL" id="EYC00926.1"/>
    </source>
</evidence>
<comment type="caution">
    <text evidence="2">The sequence shown here is derived from an EMBL/GenBank/DDBJ whole genome shotgun (WGS) entry which is preliminary data.</text>
</comment>
<gene>
    <name evidence="2" type="primary">Acey_s0112.g340</name>
    <name evidence="2" type="ORF">Y032_0112g340</name>
</gene>
<feature type="compositionally biased region" description="Polar residues" evidence="1">
    <location>
        <begin position="275"/>
        <end position="289"/>
    </location>
</feature>
<dbReference type="EMBL" id="JARK01001448">
    <property type="protein sequence ID" value="EYC00926.1"/>
    <property type="molecule type" value="Genomic_DNA"/>
</dbReference>